<evidence type="ECO:0000256" key="2">
    <source>
        <dbReference type="ARBA" id="ARBA00022801"/>
    </source>
</evidence>
<organism evidence="4">
    <name type="scientific">Oppiella nova</name>
    <dbReference type="NCBI Taxonomy" id="334625"/>
    <lineage>
        <taxon>Eukaryota</taxon>
        <taxon>Metazoa</taxon>
        <taxon>Ecdysozoa</taxon>
        <taxon>Arthropoda</taxon>
        <taxon>Chelicerata</taxon>
        <taxon>Arachnida</taxon>
        <taxon>Acari</taxon>
        <taxon>Acariformes</taxon>
        <taxon>Sarcoptiformes</taxon>
        <taxon>Oribatida</taxon>
        <taxon>Brachypylina</taxon>
        <taxon>Oppioidea</taxon>
        <taxon>Oppiidae</taxon>
        <taxon>Oppiella</taxon>
    </lineage>
</organism>
<dbReference type="AlphaFoldDB" id="A0A7R9LPH4"/>
<dbReference type="Pfam" id="PF03265">
    <property type="entry name" value="DNase_II"/>
    <property type="match status" value="1"/>
</dbReference>
<dbReference type="CDD" id="cd09120">
    <property type="entry name" value="PLDc_DNaseII_1"/>
    <property type="match status" value="1"/>
</dbReference>
<gene>
    <name evidence="4" type="ORF">ONB1V03_LOCUS5183</name>
</gene>
<proteinExistence type="inferred from homology"/>
<keyword evidence="5" id="KW-1185">Reference proteome</keyword>
<accession>A0A7R9LPH4</accession>
<feature type="compositionally biased region" description="Polar residues" evidence="3">
    <location>
        <begin position="279"/>
        <end position="289"/>
    </location>
</feature>
<keyword evidence="2" id="KW-0378">Hydrolase</keyword>
<dbReference type="GO" id="GO:0004531">
    <property type="term" value="F:deoxyribonuclease II activity"/>
    <property type="evidence" value="ECO:0007669"/>
    <property type="project" value="InterPro"/>
</dbReference>
<dbReference type="OrthoDB" id="10261598at2759"/>
<name>A0A7R9LPH4_9ACAR</name>
<dbReference type="EMBL" id="CAJPVJ010002004">
    <property type="protein sequence ID" value="CAG2165644.1"/>
    <property type="molecule type" value="Genomic_DNA"/>
</dbReference>
<dbReference type="GO" id="GO:0006309">
    <property type="term" value="P:apoptotic DNA fragmentation"/>
    <property type="evidence" value="ECO:0007669"/>
    <property type="project" value="TreeGrafter"/>
</dbReference>
<protein>
    <recommendedName>
        <fullName evidence="6">Plancitoxin-1</fullName>
    </recommendedName>
</protein>
<comment type="similarity">
    <text evidence="1">Belongs to the DNase II family.</text>
</comment>
<dbReference type="PANTHER" id="PTHR10858">
    <property type="entry name" value="DEOXYRIBONUCLEASE II"/>
    <property type="match status" value="1"/>
</dbReference>
<evidence type="ECO:0000256" key="3">
    <source>
        <dbReference type="SAM" id="MobiDB-lite"/>
    </source>
</evidence>
<dbReference type="PANTHER" id="PTHR10858:SF23">
    <property type="entry name" value="DEOXYRIBONUCLEASE II"/>
    <property type="match status" value="1"/>
</dbReference>
<evidence type="ECO:0008006" key="6">
    <source>
        <dbReference type="Google" id="ProtNLM"/>
    </source>
</evidence>
<evidence type="ECO:0000313" key="5">
    <source>
        <dbReference type="Proteomes" id="UP000728032"/>
    </source>
</evidence>
<dbReference type="EMBL" id="OC916829">
    <property type="protein sequence ID" value="CAD7645389.1"/>
    <property type="molecule type" value="Genomic_DNA"/>
</dbReference>
<evidence type="ECO:0000313" key="4">
    <source>
        <dbReference type="EMBL" id="CAD7645389.1"/>
    </source>
</evidence>
<reference evidence="4" key="1">
    <citation type="submission" date="2020-11" db="EMBL/GenBank/DDBJ databases">
        <authorList>
            <person name="Tran Van P."/>
        </authorList>
    </citation>
    <scope>NUCLEOTIDE SEQUENCE</scope>
</reference>
<evidence type="ECO:0000256" key="1">
    <source>
        <dbReference type="ARBA" id="ARBA00007527"/>
    </source>
</evidence>
<sequence>MVCRDESNNPVDWYVVYKLPKVAQAVHPLVTGLGYAYLSSKSQSGWTLSDLDISSEKSIFGNTLHSLYTAKMDPGISFINYTDGPPTGANESITAHANGVIATDDTLGYWLIHSIPKFAAQESGHKYVYPESGEINGQTALCITLNITEMDKVLTQMLYMQPDIYAMNISTGLKSKSKTIGALSAREWSSGDKHVETIVSAGGVRFTSISKTPDHHIELYAEIVAPVLNVSLLAETWGQGVDTQLPTLGALTLNNTVENVQNISASYKHSNVMGRSRYPSKTGTGNKSGPPSWRP</sequence>
<dbReference type="InterPro" id="IPR004947">
    <property type="entry name" value="DNase_II"/>
</dbReference>
<dbReference type="Proteomes" id="UP000728032">
    <property type="component" value="Unassembled WGS sequence"/>
</dbReference>
<feature type="region of interest" description="Disordered" evidence="3">
    <location>
        <begin position="272"/>
        <end position="295"/>
    </location>
</feature>